<keyword evidence="3" id="KW-1185">Reference proteome</keyword>
<keyword evidence="1" id="KW-0472">Membrane</keyword>
<gene>
    <name evidence="2" type="ORF">MCOR33_005428</name>
</gene>
<reference evidence="2" key="1">
    <citation type="submission" date="2021-01" db="EMBL/GenBank/DDBJ databases">
        <title>Deciphering the adaptive evolutionary patterns associated with biogeogrpahic diversity in the finger millet blast pathogen Magnaporthe oryzae in Eastern Africa.</title>
        <authorList>
            <person name="Onyema G."/>
            <person name="Shittu T.A."/>
            <person name="Dodsworth S."/>
            <person name="Devilliers S."/>
            <person name="Muthumeenakshi S."/>
            <person name="Sreenivasaprasad S."/>
        </authorList>
    </citation>
    <scope>NUCLEOTIDE SEQUENCE</scope>
    <source>
        <strain evidence="2">D15/s37</strain>
    </source>
</reference>
<accession>A0ABQ8NKG3</accession>
<keyword evidence="1" id="KW-1133">Transmembrane helix</keyword>
<evidence type="ECO:0000313" key="3">
    <source>
        <dbReference type="Proteomes" id="UP001059893"/>
    </source>
</evidence>
<evidence type="ECO:0000256" key="1">
    <source>
        <dbReference type="SAM" id="Phobius"/>
    </source>
</evidence>
<organism evidence="2 3">
    <name type="scientific">Pyricularia grisea</name>
    <name type="common">Crabgrass-specific blast fungus</name>
    <name type="synonym">Magnaporthe grisea</name>
    <dbReference type="NCBI Taxonomy" id="148305"/>
    <lineage>
        <taxon>Eukaryota</taxon>
        <taxon>Fungi</taxon>
        <taxon>Dikarya</taxon>
        <taxon>Ascomycota</taxon>
        <taxon>Pezizomycotina</taxon>
        <taxon>Sordariomycetes</taxon>
        <taxon>Sordariomycetidae</taxon>
        <taxon>Magnaporthales</taxon>
        <taxon>Pyriculariaceae</taxon>
        <taxon>Pyricularia</taxon>
    </lineage>
</organism>
<feature type="transmembrane region" description="Helical" evidence="1">
    <location>
        <begin position="132"/>
        <end position="149"/>
    </location>
</feature>
<feature type="transmembrane region" description="Helical" evidence="1">
    <location>
        <begin position="161"/>
        <end position="181"/>
    </location>
</feature>
<keyword evidence="1" id="KW-0812">Transmembrane</keyword>
<proteinExistence type="predicted"/>
<feature type="transmembrane region" description="Helical" evidence="1">
    <location>
        <begin position="98"/>
        <end position="120"/>
    </location>
</feature>
<evidence type="ECO:0000313" key="2">
    <source>
        <dbReference type="EMBL" id="KAI6298442.1"/>
    </source>
</evidence>
<name>A0ABQ8NKG3_PYRGI</name>
<dbReference type="Proteomes" id="UP001059893">
    <property type="component" value="Unassembled WGS sequence"/>
</dbReference>
<dbReference type="EMBL" id="JABSND010000090">
    <property type="protein sequence ID" value="KAI6298442.1"/>
    <property type="molecule type" value="Genomic_DNA"/>
</dbReference>
<comment type="caution">
    <text evidence="2">The sequence shown here is derived from an EMBL/GenBank/DDBJ whole genome shotgun (WGS) entry which is preliminary data.</text>
</comment>
<sequence>MCIKFSARASVASPKQFIPPKGHSAVGTSRGLASLKPDRNAVSMQDQEYCRSKVYAQLATLCNGAHPDGHASLLKRAGDQIVEDKHVGQRKASRYMEAIIAMLSRNLWAIVLAVYFVCLLTRKKKMNGLRSAMPRIATLLITRVTIAGLNMACAYIPDLPIVLAVAVAVLYVGIVVTSLAYQKNASRAFLKTIVAYACAFV</sequence>
<protein>
    <submittedName>
        <fullName evidence="2">Uncharacterized protein</fullName>
    </submittedName>
</protein>